<evidence type="ECO:0000313" key="2">
    <source>
        <dbReference type="Proteomes" id="UP000828251"/>
    </source>
</evidence>
<evidence type="ECO:0000313" key="1">
    <source>
        <dbReference type="EMBL" id="KAH1031649.1"/>
    </source>
</evidence>
<dbReference type="EMBL" id="JAIQCV010000013">
    <property type="protein sequence ID" value="KAH1031649.1"/>
    <property type="molecule type" value="Genomic_DNA"/>
</dbReference>
<proteinExistence type="predicted"/>
<feature type="non-terminal residue" evidence="1">
    <location>
        <position position="64"/>
    </location>
</feature>
<name>A0A9D3U874_9ROSI</name>
<reference evidence="1 2" key="1">
    <citation type="journal article" date="2021" name="Plant Biotechnol. J.">
        <title>Multi-omics assisted identification of the key and species-specific regulatory components of drought-tolerant mechanisms in Gossypium stocksii.</title>
        <authorList>
            <person name="Yu D."/>
            <person name="Ke L."/>
            <person name="Zhang D."/>
            <person name="Wu Y."/>
            <person name="Sun Y."/>
            <person name="Mei J."/>
            <person name="Sun J."/>
            <person name="Sun Y."/>
        </authorList>
    </citation>
    <scope>NUCLEOTIDE SEQUENCE [LARGE SCALE GENOMIC DNA]</scope>
    <source>
        <strain evidence="2">cv. E1</strain>
        <tissue evidence="1">Leaf</tissue>
    </source>
</reference>
<feature type="non-terminal residue" evidence="1">
    <location>
        <position position="1"/>
    </location>
</feature>
<sequence>KAIQKNFYYEEAKVRYESIFENQQMHPNKGFTLKESNYRDFMPRIYQVAEALNWELFCEKRLSV</sequence>
<organism evidence="1 2">
    <name type="scientific">Gossypium stocksii</name>
    <dbReference type="NCBI Taxonomy" id="47602"/>
    <lineage>
        <taxon>Eukaryota</taxon>
        <taxon>Viridiplantae</taxon>
        <taxon>Streptophyta</taxon>
        <taxon>Embryophyta</taxon>
        <taxon>Tracheophyta</taxon>
        <taxon>Spermatophyta</taxon>
        <taxon>Magnoliopsida</taxon>
        <taxon>eudicotyledons</taxon>
        <taxon>Gunneridae</taxon>
        <taxon>Pentapetalae</taxon>
        <taxon>rosids</taxon>
        <taxon>malvids</taxon>
        <taxon>Malvales</taxon>
        <taxon>Malvaceae</taxon>
        <taxon>Malvoideae</taxon>
        <taxon>Gossypium</taxon>
    </lineage>
</organism>
<accession>A0A9D3U874</accession>
<gene>
    <name evidence="1" type="ORF">J1N35_043823</name>
</gene>
<protein>
    <submittedName>
        <fullName evidence="1">Uncharacterized protein</fullName>
    </submittedName>
</protein>
<keyword evidence="2" id="KW-1185">Reference proteome</keyword>
<dbReference type="Proteomes" id="UP000828251">
    <property type="component" value="Unassembled WGS sequence"/>
</dbReference>
<comment type="caution">
    <text evidence="1">The sequence shown here is derived from an EMBL/GenBank/DDBJ whole genome shotgun (WGS) entry which is preliminary data.</text>
</comment>
<dbReference type="AlphaFoldDB" id="A0A9D3U874"/>